<evidence type="ECO:0000259" key="5">
    <source>
        <dbReference type="PROSITE" id="PS50893"/>
    </source>
</evidence>
<dbReference type="GO" id="GO:0055085">
    <property type="term" value="P:transmembrane transport"/>
    <property type="evidence" value="ECO:0007669"/>
    <property type="project" value="UniProtKB-ARBA"/>
</dbReference>
<feature type="domain" description="ABC transporter" evidence="5">
    <location>
        <begin position="300"/>
        <end position="545"/>
    </location>
</feature>
<dbReference type="SMART" id="SM00382">
    <property type="entry name" value="AAA"/>
    <property type="match status" value="2"/>
</dbReference>
<dbReference type="PROSITE" id="PS00211">
    <property type="entry name" value="ABC_TRANSPORTER_1"/>
    <property type="match status" value="2"/>
</dbReference>
<dbReference type="Proteomes" id="UP000515708">
    <property type="component" value="Chromosome"/>
</dbReference>
<dbReference type="Pfam" id="PF08352">
    <property type="entry name" value="oligo_HPY"/>
    <property type="match status" value="2"/>
</dbReference>
<dbReference type="GO" id="GO:0016887">
    <property type="term" value="F:ATP hydrolysis activity"/>
    <property type="evidence" value="ECO:0007669"/>
    <property type="project" value="InterPro"/>
</dbReference>
<sequence length="556" mass="59422">MSTAGLDSAPASNPVLTIRGLTVAFSTSRGEIEAIRNVDLDVAAGETVAVVGESGSGKSTLAACVNRLLADNGRIVAGSITLKELDITAMGEKAMAGIRGNRIGLVPQDPMTNLNPAMKIGKQIVEALEVHGRAKGDAAKQETIALLEHAGISDATSRFGQYPHEFSGGMRQRVLIATALACRPELLLADEPTSALDVTVQRLVLDQMGALATEMGTAVLLITHDLALAAERADRVAVMFRGEIVETGLASELVANPQHEYTKRLLAAAPGMASAKVAPVLQESDDGAGGGAEGASEPLIQVTDAVKKYRIRGRSEPFLALDGVSLTVPKGQTVAIVGESGSGKSTTARLALKLEDADSGSVRFRGEEISTFSRRRLLEFRRSVQPVFQNPYASLDPRYTIEQVIDEPLRVHRIGNAASRKKAVVELLDQVALPRSYVDRFPHELSGGQRQRIAIARALALDPELVVMDEAVSALDVLVQEQILDLMVSLQRERGLSYLFISHDLAVVRLVSHYVYVMQAGKVVESGEPDAIFDAPQETYTRQLIAAIPGYSLAGR</sequence>
<dbReference type="Gene3D" id="3.40.50.300">
    <property type="entry name" value="P-loop containing nucleotide triphosphate hydrolases"/>
    <property type="match status" value="2"/>
</dbReference>
<evidence type="ECO:0000313" key="7">
    <source>
        <dbReference type="Proteomes" id="UP000515708"/>
    </source>
</evidence>
<evidence type="ECO:0000313" key="6">
    <source>
        <dbReference type="EMBL" id="QMU97184.1"/>
    </source>
</evidence>
<reference evidence="6 7" key="1">
    <citation type="journal article" date="2020" name="Front. Microbiol.">
        <title>Design of Bacterial Strain-Specific qPCR Assays Using NGS Data and Publicly Available Resources and Its Application to Track Biocontrol Strains.</title>
        <authorList>
            <person name="Hernandez I."/>
            <person name="Sant C."/>
            <person name="Martinez R."/>
            <person name="Fernandez C."/>
        </authorList>
    </citation>
    <scope>NUCLEOTIDE SEQUENCE [LARGE SCALE GENOMIC DNA]</scope>
    <source>
        <strain evidence="6 7">B24</strain>
    </source>
</reference>
<evidence type="ECO:0000256" key="1">
    <source>
        <dbReference type="ARBA" id="ARBA00005417"/>
    </source>
</evidence>
<dbReference type="SUPFAM" id="SSF52540">
    <property type="entry name" value="P-loop containing nucleoside triphosphate hydrolases"/>
    <property type="match status" value="2"/>
</dbReference>
<dbReference type="InterPro" id="IPR027417">
    <property type="entry name" value="P-loop_NTPase"/>
</dbReference>
<dbReference type="InterPro" id="IPR017871">
    <property type="entry name" value="ABC_transporter-like_CS"/>
</dbReference>
<evidence type="ECO:0000256" key="2">
    <source>
        <dbReference type="ARBA" id="ARBA00022448"/>
    </source>
</evidence>
<keyword evidence="3" id="KW-0547">Nucleotide-binding</keyword>
<dbReference type="FunFam" id="3.40.50.300:FF:000016">
    <property type="entry name" value="Oligopeptide ABC transporter ATP-binding component"/>
    <property type="match status" value="1"/>
</dbReference>
<organism evidence="6 7">
    <name type="scientific">Microbacterium esteraromaticum</name>
    <dbReference type="NCBI Taxonomy" id="57043"/>
    <lineage>
        <taxon>Bacteria</taxon>
        <taxon>Bacillati</taxon>
        <taxon>Actinomycetota</taxon>
        <taxon>Actinomycetes</taxon>
        <taxon>Micrococcales</taxon>
        <taxon>Microbacteriaceae</taxon>
        <taxon>Microbacterium</taxon>
    </lineage>
</organism>
<keyword evidence="2" id="KW-0813">Transport</keyword>
<evidence type="ECO:0000256" key="3">
    <source>
        <dbReference type="ARBA" id="ARBA00022741"/>
    </source>
</evidence>
<dbReference type="GO" id="GO:0015833">
    <property type="term" value="P:peptide transport"/>
    <property type="evidence" value="ECO:0007669"/>
    <property type="project" value="InterPro"/>
</dbReference>
<dbReference type="InterPro" id="IPR050319">
    <property type="entry name" value="ABC_transp_ATP-bind"/>
</dbReference>
<dbReference type="AlphaFoldDB" id="A0A7D8ACC6"/>
<comment type="similarity">
    <text evidence="1">Belongs to the ABC transporter superfamily.</text>
</comment>
<gene>
    <name evidence="6" type="ORF">FVO59_08070</name>
</gene>
<accession>A0A7D8ACC6</accession>
<dbReference type="PANTHER" id="PTHR43776">
    <property type="entry name" value="TRANSPORT ATP-BINDING PROTEIN"/>
    <property type="match status" value="1"/>
</dbReference>
<protein>
    <submittedName>
        <fullName evidence="6">ABC transporter ATP-binding protein</fullName>
    </submittedName>
</protein>
<dbReference type="NCBIfam" id="NF008453">
    <property type="entry name" value="PRK11308.1"/>
    <property type="match status" value="2"/>
</dbReference>
<evidence type="ECO:0000256" key="4">
    <source>
        <dbReference type="ARBA" id="ARBA00022840"/>
    </source>
</evidence>
<proteinExistence type="inferred from homology"/>
<dbReference type="PROSITE" id="PS50893">
    <property type="entry name" value="ABC_TRANSPORTER_2"/>
    <property type="match status" value="2"/>
</dbReference>
<dbReference type="GO" id="GO:0005524">
    <property type="term" value="F:ATP binding"/>
    <property type="evidence" value="ECO:0007669"/>
    <property type="project" value="UniProtKB-KW"/>
</dbReference>
<keyword evidence="4 6" id="KW-0067">ATP-binding</keyword>
<dbReference type="EMBL" id="CP043732">
    <property type="protein sequence ID" value="QMU97184.1"/>
    <property type="molecule type" value="Genomic_DNA"/>
</dbReference>
<name>A0A7D8ACC6_9MICO</name>
<dbReference type="InterPro" id="IPR003439">
    <property type="entry name" value="ABC_transporter-like_ATP-bd"/>
</dbReference>
<dbReference type="PANTHER" id="PTHR43776:SF7">
    <property type="entry name" value="D,D-DIPEPTIDE TRANSPORT ATP-BINDING PROTEIN DDPF-RELATED"/>
    <property type="match status" value="1"/>
</dbReference>
<dbReference type="RefSeq" id="WP_182252197.1">
    <property type="nucleotide sequence ID" value="NZ_CP043732.1"/>
</dbReference>
<dbReference type="NCBIfam" id="NF007739">
    <property type="entry name" value="PRK10419.1"/>
    <property type="match status" value="2"/>
</dbReference>
<dbReference type="Pfam" id="PF00005">
    <property type="entry name" value="ABC_tran"/>
    <property type="match status" value="2"/>
</dbReference>
<dbReference type="CDD" id="cd03257">
    <property type="entry name" value="ABC_NikE_OppD_transporters"/>
    <property type="match status" value="2"/>
</dbReference>
<dbReference type="InterPro" id="IPR003593">
    <property type="entry name" value="AAA+_ATPase"/>
</dbReference>
<feature type="domain" description="ABC transporter" evidence="5">
    <location>
        <begin position="18"/>
        <end position="266"/>
    </location>
</feature>
<dbReference type="InterPro" id="IPR013563">
    <property type="entry name" value="Oligopep_ABC_C"/>
</dbReference>